<evidence type="ECO:0000256" key="6">
    <source>
        <dbReference type="PIRSR" id="PIRSR019574-1"/>
    </source>
</evidence>
<dbReference type="STRING" id="560819.SAMN05428998_1137"/>
<dbReference type="PRINTS" id="PR00909">
    <property type="entry name" value="SPERMDNBNDNG"/>
</dbReference>
<accession>A0A1Y6BZQ8</accession>
<dbReference type="PANTHER" id="PTHR30222:SF17">
    <property type="entry name" value="SPERMIDINE_PUTRESCINE-BINDING PERIPLASMIC PROTEIN"/>
    <property type="match status" value="1"/>
</dbReference>
<comment type="subcellular location">
    <subcellularLocation>
        <location evidence="1 5">Periplasm</location>
    </subcellularLocation>
</comment>
<dbReference type="SUPFAM" id="SSF53850">
    <property type="entry name" value="Periplasmic binding protein-like II"/>
    <property type="match status" value="1"/>
</dbReference>
<dbReference type="Gene3D" id="3.40.190.10">
    <property type="entry name" value="Periplasmic binding protein-like II"/>
    <property type="match status" value="2"/>
</dbReference>
<name>A0A1Y6BZQ8_9PROT</name>
<dbReference type="InterPro" id="IPR006059">
    <property type="entry name" value="SBP"/>
</dbReference>
<dbReference type="GO" id="GO:0015846">
    <property type="term" value="P:polyamine transport"/>
    <property type="evidence" value="ECO:0007669"/>
    <property type="project" value="InterPro"/>
</dbReference>
<dbReference type="GO" id="GO:0042597">
    <property type="term" value="C:periplasmic space"/>
    <property type="evidence" value="ECO:0007669"/>
    <property type="project" value="UniProtKB-SubCell"/>
</dbReference>
<dbReference type="PROSITE" id="PS51318">
    <property type="entry name" value="TAT"/>
    <property type="match status" value="1"/>
</dbReference>
<dbReference type="GO" id="GO:0019808">
    <property type="term" value="F:polyamine binding"/>
    <property type="evidence" value="ECO:0007669"/>
    <property type="project" value="InterPro"/>
</dbReference>
<comment type="similarity">
    <text evidence="5">Belongs to the bacterial solute-binding protein PotD/PotF family.</text>
</comment>
<evidence type="ECO:0000256" key="3">
    <source>
        <dbReference type="ARBA" id="ARBA00022729"/>
    </source>
</evidence>
<keyword evidence="2 5" id="KW-0813">Transport</keyword>
<gene>
    <name evidence="7" type="ORF">SAMN05428998_1137</name>
</gene>
<evidence type="ECO:0000313" key="7">
    <source>
        <dbReference type="EMBL" id="SMF38204.1"/>
    </source>
</evidence>
<dbReference type="InterPro" id="IPR001188">
    <property type="entry name" value="Sperm_putr-bd"/>
</dbReference>
<reference evidence="7 8" key="1">
    <citation type="submission" date="2017-04" db="EMBL/GenBank/DDBJ databases">
        <authorList>
            <person name="Afonso C.L."/>
            <person name="Miller P.J."/>
            <person name="Scott M.A."/>
            <person name="Spackman E."/>
            <person name="Goraichik I."/>
            <person name="Dimitrov K.M."/>
            <person name="Suarez D.L."/>
            <person name="Swayne D.E."/>
        </authorList>
    </citation>
    <scope>NUCLEOTIDE SEQUENCE [LARGE SCALE GENOMIC DNA]</scope>
    <source>
        <strain evidence="7 8">USBA 355</strain>
    </source>
</reference>
<keyword evidence="4 5" id="KW-0574">Periplasm</keyword>
<sequence length="363" mass="40171">MRRHHPGRLLMEALSRRRFMTGAAAVGVSFAALPKGVLAAEEPKLNFYNWDTYIGETTLADFKEATGIEVSMSLFADNAELFARFKEGNPGFDVIVPTNDYAERMIKAGILEELDHSKIPNMKNLAPAFQDAAFDPGRKHTMPYMWGTMGLGYRKSKVDGVPGSWKAVLESDKYKGRIALLSEGRTMLGMAAKYLGYSLNTGKAEEIKAAEELLIKQKPNIKVFAQDNGQDLLLSGEVDITVEWNGDILQVMAEDDDLSYVVPQEGSLLWQDTLCIPKGAPHPDNAHKFINYILDAKAGAAIADFIQYATPNAAARKLLGPDYNNNPAIFPTDETIARCEPQTYQGEAVQRLYEEAWTRVQAA</sequence>
<dbReference type="PANTHER" id="PTHR30222">
    <property type="entry name" value="SPERMIDINE/PUTRESCINE-BINDING PERIPLASMIC PROTEIN"/>
    <property type="match status" value="1"/>
</dbReference>
<dbReference type="Pfam" id="PF13416">
    <property type="entry name" value="SBP_bac_8"/>
    <property type="match status" value="1"/>
</dbReference>
<dbReference type="InterPro" id="IPR006311">
    <property type="entry name" value="TAT_signal"/>
</dbReference>
<feature type="binding site" evidence="6">
    <location>
        <position position="342"/>
    </location>
    <ligand>
        <name>spermidine</name>
        <dbReference type="ChEBI" id="CHEBI:57834"/>
    </ligand>
</feature>
<dbReference type="AlphaFoldDB" id="A0A1Y6BZQ8"/>
<protein>
    <recommendedName>
        <fullName evidence="5">Putrescine-binding periplasmic protein</fullName>
    </recommendedName>
</protein>
<dbReference type="PIRSF" id="PIRSF019574">
    <property type="entry name" value="Periplasmic_polyamine_BP"/>
    <property type="match status" value="1"/>
</dbReference>
<keyword evidence="3" id="KW-0732">Signal</keyword>
<evidence type="ECO:0000256" key="2">
    <source>
        <dbReference type="ARBA" id="ARBA00022448"/>
    </source>
</evidence>
<organism evidence="7 8">
    <name type="scientific">Tistlia consotensis USBA 355</name>
    <dbReference type="NCBI Taxonomy" id="560819"/>
    <lineage>
        <taxon>Bacteria</taxon>
        <taxon>Pseudomonadati</taxon>
        <taxon>Pseudomonadota</taxon>
        <taxon>Alphaproteobacteria</taxon>
        <taxon>Rhodospirillales</taxon>
        <taxon>Rhodovibrionaceae</taxon>
        <taxon>Tistlia</taxon>
    </lineage>
</organism>
<dbReference type="EMBL" id="FWZX01000013">
    <property type="protein sequence ID" value="SMF38204.1"/>
    <property type="molecule type" value="Genomic_DNA"/>
</dbReference>
<keyword evidence="8" id="KW-1185">Reference proteome</keyword>
<dbReference type="Proteomes" id="UP000192917">
    <property type="component" value="Unassembled WGS sequence"/>
</dbReference>
<evidence type="ECO:0000256" key="5">
    <source>
        <dbReference type="PIRNR" id="PIRNR019574"/>
    </source>
</evidence>
<proteinExistence type="inferred from homology"/>
<evidence type="ECO:0000256" key="1">
    <source>
        <dbReference type="ARBA" id="ARBA00004418"/>
    </source>
</evidence>
<evidence type="ECO:0000313" key="8">
    <source>
        <dbReference type="Proteomes" id="UP000192917"/>
    </source>
</evidence>
<dbReference type="CDD" id="cd13590">
    <property type="entry name" value="PBP2_PotD_PotF_like"/>
    <property type="match status" value="1"/>
</dbReference>
<evidence type="ECO:0000256" key="4">
    <source>
        <dbReference type="ARBA" id="ARBA00022764"/>
    </source>
</evidence>
<comment type="function">
    <text evidence="5">Required for the activity of the bacterial periplasmic transport system of putrescine.</text>
</comment>